<sequence length="561" mass="62644">MVVLFRTFSLLIEIVLISHVSLSNCQTINPEVQIQIENFIQNVYLPATNTSSLGLTIVQNDGEVLFTTGYGYSDQEKLLMNGNETQFLVGSITKSLTSTVVVKTLSENFTDLGEKVLDTPIRNLIPTSNFTLNDRFRSEQTTFRDLLAHRTCLPTNDLALLAEAFNTSEEIVYHSRYTQETCGIRTRFVYNNEMYVYAGQLIGLIANTSYEQLAQDLMTEIGMLNSTFVKHSDDFSLMPYRAQPYYVISNVSYPTNTGLVKRVSSTIAGGGLFATPNDMAKYMRFQLNLGIIDGKRIIPENVMKWITTPAIVRTPFTFKTSEEGQFISYMGYGLGLNIGSYEGWQHIYHSGHFAPYSALMSLFPEKNLGIFTGSNQGLTLVDVKVVHHFIYDVLSHVANASEKALARLRHEQNLLADGKLGRNDGVTNFLESVKNKEVKNQDNILGQYGSGDLGDVEIFERFNTEKETNGIYLSYGKWAQAWLNNVGEGIYSLEWDSDIVEDGYAQGDMSGGETFARIENGTLEFLSPAGDTLVPLGKFEFGLRFDSLPPIPWAPDSCGPE</sequence>
<evidence type="ECO:0000256" key="1">
    <source>
        <dbReference type="SAM" id="SignalP"/>
    </source>
</evidence>
<accession>A0ABP1RJB9</accession>
<dbReference type="InterPro" id="IPR050491">
    <property type="entry name" value="AmpC-like"/>
</dbReference>
<feature type="domain" description="Beta-lactamase-related" evidence="2">
    <location>
        <begin position="57"/>
        <end position="387"/>
    </location>
</feature>
<name>A0ABP1RJB9_9HEXA</name>
<dbReference type="PANTHER" id="PTHR46825">
    <property type="entry name" value="D-ALANYL-D-ALANINE-CARBOXYPEPTIDASE/ENDOPEPTIDASE AMPH"/>
    <property type="match status" value="1"/>
</dbReference>
<keyword evidence="4" id="KW-1185">Reference proteome</keyword>
<dbReference type="EMBL" id="CAXLJM020000076">
    <property type="protein sequence ID" value="CAL8129100.1"/>
    <property type="molecule type" value="Genomic_DNA"/>
</dbReference>
<dbReference type="SUPFAM" id="SSF56601">
    <property type="entry name" value="beta-lactamase/transpeptidase-like"/>
    <property type="match status" value="1"/>
</dbReference>
<dbReference type="InterPro" id="IPR012338">
    <property type="entry name" value="Beta-lactam/transpept-like"/>
</dbReference>
<dbReference type="Pfam" id="PF00144">
    <property type="entry name" value="Beta-lactamase"/>
    <property type="match status" value="1"/>
</dbReference>
<feature type="chain" id="PRO_5046460705" description="Beta-lactamase-related domain-containing protein" evidence="1">
    <location>
        <begin position="26"/>
        <end position="561"/>
    </location>
</feature>
<gene>
    <name evidence="3" type="ORF">ODALV1_LOCUS22859</name>
</gene>
<protein>
    <recommendedName>
        <fullName evidence="2">Beta-lactamase-related domain-containing protein</fullName>
    </recommendedName>
</protein>
<reference evidence="3 4" key="1">
    <citation type="submission" date="2024-08" db="EMBL/GenBank/DDBJ databases">
        <authorList>
            <person name="Cucini C."/>
            <person name="Frati F."/>
        </authorList>
    </citation>
    <scope>NUCLEOTIDE SEQUENCE [LARGE SCALE GENOMIC DNA]</scope>
</reference>
<dbReference type="PANTHER" id="PTHR46825:SF15">
    <property type="entry name" value="BETA-LACTAMASE-RELATED DOMAIN-CONTAINING PROTEIN"/>
    <property type="match status" value="1"/>
</dbReference>
<keyword evidence="1" id="KW-0732">Signal</keyword>
<evidence type="ECO:0000313" key="4">
    <source>
        <dbReference type="Proteomes" id="UP001642540"/>
    </source>
</evidence>
<proteinExistence type="predicted"/>
<feature type="signal peptide" evidence="1">
    <location>
        <begin position="1"/>
        <end position="25"/>
    </location>
</feature>
<comment type="caution">
    <text evidence="3">The sequence shown here is derived from an EMBL/GenBank/DDBJ whole genome shotgun (WGS) entry which is preliminary data.</text>
</comment>
<dbReference type="InterPro" id="IPR001466">
    <property type="entry name" value="Beta-lactam-related"/>
</dbReference>
<dbReference type="Gene3D" id="3.40.710.10">
    <property type="entry name" value="DD-peptidase/beta-lactamase superfamily"/>
    <property type="match status" value="1"/>
</dbReference>
<evidence type="ECO:0000259" key="2">
    <source>
        <dbReference type="Pfam" id="PF00144"/>
    </source>
</evidence>
<organism evidence="3 4">
    <name type="scientific">Orchesella dallaii</name>
    <dbReference type="NCBI Taxonomy" id="48710"/>
    <lineage>
        <taxon>Eukaryota</taxon>
        <taxon>Metazoa</taxon>
        <taxon>Ecdysozoa</taxon>
        <taxon>Arthropoda</taxon>
        <taxon>Hexapoda</taxon>
        <taxon>Collembola</taxon>
        <taxon>Entomobryomorpha</taxon>
        <taxon>Entomobryoidea</taxon>
        <taxon>Orchesellidae</taxon>
        <taxon>Orchesellinae</taxon>
        <taxon>Orchesella</taxon>
    </lineage>
</organism>
<dbReference type="Proteomes" id="UP001642540">
    <property type="component" value="Unassembled WGS sequence"/>
</dbReference>
<evidence type="ECO:0000313" key="3">
    <source>
        <dbReference type="EMBL" id="CAL8129100.1"/>
    </source>
</evidence>